<feature type="compositionally biased region" description="Low complexity" evidence="1">
    <location>
        <begin position="277"/>
        <end position="289"/>
    </location>
</feature>
<feature type="compositionally biased region" description="Polar residues" evidence="1">
    <location>
        <begin position="222"/>
        <end position="235"/>
    </location>
</feature>
<feature type="compositionally biased region" description="Polar residues" evidence="1">
    <location>
        <begin position="93"/>
        <end position="114"/>
    </location>
</feature>
<name>A0AAW0GIZ5_9APHY</name>
<evidence type="ECO:0000256" key="1">
    <source>
        <dbReference type="SAM" id="MobiDB-lite"/>
    </source>
</evidence>
<proteinExistence type="predicted"/>
<feature type="compositionally biased region" description="Basic and acidic residues" evidence="1">
    <location>
        <begin position="67"/>
        <end position="77"/>
    </location>
</feature>
<reference evidence="2 3" key="1">
    <citation type="submission" date="2022-09" db="EMBL/GenBank/DDBJ databases">
        <authorList>
            <person name="Palmer J.M."/>
        </authorList>
    </citation>
    <scope>NUCLEOTIDE SEQUENCE [LARGE SCALE GENOMIC DNA]</scope>
    <source>
        <strain evidence="2 3">DSM 7382</strain>
    </source>
</reference>
<feature type="compositionally biased region" description="Pro residues" evidence="1">
    <location>
        <begin position="208"/>
        <end position="217"/>
    </location>
</feature>
<protein>
    <recommendedName>
        <fullName evidence="4">C2H2-type domain-containing protein</fullName>
    </recommendedName>
</protein>
<feature type="compositionally biased region" description="Polar residues" evidence="1">
    <location>
        <begin position="54"/>
        <end position="64"/>
    </location>
</feature>
<gene>
    <name evidence="2" type="ORF">QCA50_007223</name>
</gene>
<dbReference type="AlphaFoldDB" id="A0AAW0GIZ5"/>
<comment type="caution">
    <text evidence="2">The sequence shown here is derived from an EMBL/GenBank/DDBJ whole genome shotgun (WGS) entry which is preliminary data.</text>
</comment>
<feature type="region of interest" description="Disordered" evidence="1">
    <location>
        <begin position="272"/>
        <end position="329"/>
    </location>
</feature>
<accession>A0AAW0GIZ5</accession>
<dbReference type="EMBL" id="JASBNA010000008">
    <property type="protein sequence ID" value="KAK7689431.1"/>
    <property type="molecule type" value="Genomic_DNA"/>
</dbReference>
<keyword evidence="3" id="KW-1185">Reference proteome</keyword>
<evidence type="ECO:0000313" key="3">
    <source>
        <dbReference type="Proteomes" id="UP001385951"/>
    </source>
</evidence>
<evidence type="ECO:0000313" key="2">
    <source>
        <dbReference type="EMBL" id="KAK7689431.1"/>
    </source>
</evidence>
<organism evidence="2 3">
    <name type="scientific">Cerrena zonata</name>
    <dbReference type="NCBI Taxonomy" id="2478898"/>
    <lineage>
        <taxon>Eukaryota</taxon>
        <taxon>Fungi</taxon>
        <taxon>Dikarya</taxon>
        <taxon>Basidiomycota</taxon>
        <taxon>Agaricomycotina</taxon>
        <taxon>Agaricomycetes</taxon>
        <taxon>Polyporales</taxon>
        <taxon>Cerrenaceae</taxon>
        <taxon>Cerrena</taxon>
    </lineage>
</organism>
<dbReference type="Proteomes" id="UP001385951">
    <property type="component" value="Unassembled WGS sequence"/>
</dbReference>
<feature type="region of interest" description="Disordered" evidence="1">
    <location>
        <begin position="204"/>
        <end position="260"/>
    </location>
</feature>
<sequence>MSDWFNWDPSLLQDSSDTILDFFRELGEYSIDHSDQPPPEPIGTASSSASKSSDTTQIQNSATVDSPRGEDELREQDQNSDGVPQPIIEKNNPADTKVTSLVPSSLKSDQFPSIPSDNLTSDLKSFSDFFDFPALGEPPLMTNSPLPLNQPTTHSENIIAPQPRAIATLPSDDDLANYVQNISRPYLDGSRLSIHSRTSTTHLFLPYDPSPQPPCVPFPSSQLARRSTYPSTRHTSLPECPSLSSVTRYNPGRPIAPLPIRPHHRAATLPTHLSAPSVSGSRHSTTSSGNTLPDNRGNKQMKRNLDDDEDPTGYISESKRHRGRLPRTAHAEPGKTYACQWVTNERACGEMVVAIPQLGPTHSGRTEWDKHLNTHLKDVTGGTEVQCQWKHPRNPRIFCSHTCKRNRLSRHIVDEHLGRNDQQCGRCKKWFAGGARGLASHMSKIHK</sequence>
<evidence type="ECO:0008006" key="4">
    <source>
        <dbReference type="Google" id="ProtNLM"/>
    </source>
</evidence>
<feature type="region of interest" description="Disordered" evidence="1">
    <location>
        <begin position="30"/>
        <end position="114"/>
    </location>
</feature>